<reference evidence="6" key="1">
    <citation type="submission" date="2020-07" db="EMBL/GenBank/DDBJ databases">
        <authorList>
            <person name="Lin J."/>
        </authorList>
    </citation>
    <scope>NUCLEOTIDE SEQUENCE</scope>
</reference>
<dbReference type="InterPro" id="IPR006671">
    <property type="entry name" value="Cyclin_N"/>
</dbReference>
<dbReference type="InterPro" id="IPR036915">
    <property type="entry name" value="Cyclin-like_sf"/>
</dbReference>
<keyword evidence="1 3" id="KW-0195">Cyclin</keyword>
<proteinExistence type="inferred from homology"/>
<dbReference type="AlphaFoldDB" id="A0A6V7NVV3"/>
<feature type="domain" description="Cyclin-like" evidence="5">
    <location>
        <begin position="168"/>
        <end position="253"/>
    </location>
</feature>
<name>A0A6V7NVV3_ANACO</name>
<sequence length="389" mass="44828">MAMDEDCGTVDELYNERMRSWYFSRQEIENNSPSRKDGIDRRKESELRMLYCSFIGDVGRRLKLPQISIATAIMFCHRFYLHQSHAKNEWQTIATVCIFLAAKVEDTPCALDSVVRVAYETMYRRDSTAARRIYQKDVFEKQKALILIGERLLLSTVRFDFNVQHPYKPLLDALNKLRITRKDVRQVAWNFVNDWLRSTLCLQYKPHYIAAGSLFLAAKFHNVKLPSGRGYAWWNEFDVNPRQLEAAIREMMELYASKQRSVATPHLEKPIVEAPAVEKQQISSSPDSVLSAPGFSTSSPSHDLNGEEGGSQRDYECSTSNAEVEKGLNQVDVCRIKELMKKRKRQREVYGKAVTSVDCNEEEDAWIEREIEGGIILGADSPRKKRKQL</sequence>
<protein>
    <recommendedName>
        <fullName evidence="5">Cyclin-like domain-containing protein</fullName>
    </recommendedName>
</protein>
<evidence type="ECO:0000313" key="6">
    <source>
        <dbReference type="EMBL" id="CAD1822723.1"/>
    </source>
</evidence>
<dbReference type="GO" id="GO:0016538">
    <property type="term" value="F:cyclin-dependent protein serine/threonine kinase regulator activity"/>
    <property type="evidence" value="ECO:0007669"/>
    <property type="project" value="InterPro"/>
</dbReference>
<comment type="similarity">
    <text evidence="2">Belongs to the cyclin family. Cyclin T subfamily.</text>
</comment>
<dbReference type="GO" id="GO:0006357">
    <property type="term" value="P:regulation of transcription by RNA polymerase II"/>
    <property type="evidence" value="ECO:0007669"/>
    <property type="project" value="InterPro"/>
</dbReference>
<dbReference type="Pfam" id="PF00134">
    <property type="entry name" value="Cyclin_N"/>
    <property type="match status" value="1"/>
</dbReference>
<feature type="compositionally biased region" description="Polar residues" evidence="4">
    <location>
        <begin position="280"/>
        <end position="302"/>
    </location>
</feature>
<dbReference type="PANTHER" id="PTHR10026">
    <property type="entry name" value="CYCLIN"/>
    <property type="match status" value="1"/>
</dbReference>
<evidence type="ECO:0000256" key="1">
    <source>
        <dbReference type="ARBA" id="ARBA00023127"/>
    </source>
</evidence>
<feature type="region of interest" description="Disordered" evidence="4">
    <location>
        <begin position="276"/>
        <end position="315"/>
    </location>
</feature>
<gene>
    <name evidence="6" type="ORF">CB5_LOCUS5934</name>
</gene>
<evidence type="ECO:0000256" key="3">
    <source>
        <dbReference type="RuleBase" id="RU000383"/>
    </source>
</evidence>
<organism evidence="6">
    <name type="scientific">Ananas comosus var. bracteatus</name>
    <name type="common">red pineapple</name>
    <dbReference type="NCBI Taxonomy" id="296719"/>
    <lineage>
        <taxon>Eukaryota</taxon>
        <taxon>Viridiplantae</taxon>
        <taxon>Streptophyta</taxon>
        <taxon>Embryophyta</taxon>
        <taxon>Tracheophyta</taxon>
        <taxon>Spermatophyta</taxon>
        <taxon>Magnoliopsida</taxon>
        <taxon>Liliopsida</taxon>
        <taxon>Poales</taxon>
        <taxon>Bromeliaceae</taxon>
        <taxon>Bromelioideae</taxon>
        <taxon>Ananas</taxon>
    </lineage>
</organism>
<dbReference type="SUPFAM" id="SSF47954">
    <property type="entry name" value="Cyclin-like"/>
    <property type="match status" value="2"/>
</dbReference>
<accession>A0A6V7NVV3</accession>
<feature type="domain" description="Cyclin-like" evidence="5">
    <location>
        <begin position="53"/>
        <end position="155"/>
    </location>
</feature>
<dbReference type="InterPro" id="IPR013763">
    <property type="entry name" value="Cyclin-like_dom"/>
</dbReference>
<dbReference type="EMBL" id="LR862142">
    <property type="protein sequence ID" value="CAD1822723.1"/>
    <property type="molecule type" value="Genomic_DNA"/>
</dbReference>
<dbReference type="InterPro" id="IPR043198">
    <property type="entry name" value="Cyclin/Ssn8"/>
</dbReference>
<evidence type="ECO:0000259" key="5">
    <source>
        <dbReference type="SMART" id="SM00385"/>
    </source>
</evidence>
<dbReference type="FunFam" id="1.10.472.10:FF:000081">
    <property type="entry name" value="Cyclin family protein"/>
    <property type="match status" value="1"/>
</dbReference>
<dbReference type="SMART" id="SM00385">
    <property type="entry name" value="CYCLIN"/>
    <property type="match status" value="2"/>
</dbReference>
<evidence type="ECO:0000256" key="4">
    <source>
        <dbReference type="SAM" id="MobiDB-lite"/>
    </source>
</evidence>
<dbReference type="Gene3D" id="1.10.472.10">
    <property type="entry name" value="Cyclin-like"/>
    <property type="match status" value="2"/>
</dbReference>
<evidence type="ECO:0000256" key="2">
    <source>
        <dbReference type="ARBA" id="ARBA00061204"/>
    </source>
</evidence>